<dbReference type="AlphaFoldDB" id="A0A6G0XLZ7"/>
<evidence type="ECO:0000313" key="3">
    <source>
        <dbReference type="EMBL" id="KAF0741482.1"/>
    </source>
</evidence>
<keyword evidence="1" id="KW-0175">Coiled coil</keyword>
<feature type="coiled-coil region" evidence="1">
    <location>
        <begin position="23"/>
        <end position="66"/>
    </location>
</feature>
<keyword evidence="4" id="KW-1185">Reference proteome</keyword>
<feature type="region of interest" description="Disordered" evidence="2">
    <location>
        <begin position="237"/>
        <end position="261"/>
    </location>
</feature>
<comment type="caution">
    <text evidence="3">The sequence shown here is derived from an EMBL/GenBank/DDBJ whole genome shotgun (WGS) entry which is preliminary data.</text>
</comment>
<dbReference type="Proteomes" id="UP000481153">
    <property type="component" value="Unassembled WGS sequence"/>
</dbReference>
<dbReference type="VEuPathDB" id="FungiDB:AeMF1_004507"/>
<feature type="coiled-coil region" evidence="1">
    <location>
        <begin position="196"/>
        <end position="226"/>
    </location>
</feature>
<proteinExistence type="predicted"/>
<evidence type="ECO:0000256" key="2">
    <source>
        <dbReference type="SAM" id="MobiDB-lite"/>
    </source>
</evidence>
<reference evidence="3 4" key="1">
    <citation type="submission" date="2019-07" db="EMBL/GenBank/DDBJ databases">
        <title>Genomics analysis of Aphanomyces spp. identifies a new class of oomycete effector associated with host adaptation.</title>
        <authorList>
            <person name="Gaulin E."/>
        </authorList>
    </citation>
    <scope>NUCLEOTIDE SEQUENCE [LARGE SCALE GENOMIC DNA]</scope>
    <source>
        <strain evidence="3 4">ATCC 201684</strain>
    </source>
</reference>
<organism evidence="3 4">
    <name type="scientific">Aphanomyces euteiches</name>
    <dbReference type="NCBI Taxonomy" id="100861"/>
    <lineage>
        <taxon>Eukaryota</taxon>
        <taxon>Sar</taxon>
        <taxon>Stramenopiles</taxon>
        <taxon>Oomycota</taxon>
        <taxon>Saprolegniomycetes</taxon>
        <taxon>Saprolegniales</taxon>
        <taxon>Verrucalvaceae</taxon>
        <taxon>Aphanomyces</taxon>
    </lineage>
</organism>
<dbReference type="EMBL" id="VJMJ01000036">
    <property type="protein sequence ID" value="KAF0741482.1"/>
    <property type="molecule type" value="Genomic_DNA"/>
</dbReference>
<accession>A0A6G0XLZ7</accession>
<name>A0A6G0XLZ7_9STRA</name>
<evidence type="ECO:0000313" key="4">
    <source>
        <dbReference type="Proteomes" id="UP000481153"/>
    </source>
</evidence>
<sequence length="261" mass="30658">MAGLYLHSVKLEMENDNEAAKILMMMKARAEVEEEERKEAEMRSQMQTVQSNLHTLQSRLRALEEAVLGNSTAPPLPDVLPSETIIESEVTQVEPETKDLMAQVEAKFWQWWEDENMKEQVDAWWKYLWEDDDDDFFSPEAWIAKISAWWNGDDLPQKPVEPRLHPRALLDAVETWAAVDGSLSWLHNKNLIRFKIEEKLEEAKEAKRIRDEKELAERIAAEARIERRIQEKLEKLQGRSDISKRREESEATRIHQDLLKK</sequence>
<protein>
    <submittedName>
        <fullName evidence="3">Uncharacterized protein</fullName>
    </submittedName>
</protein>
<evidence type="ECO:0000256" key="1">
    <source>
        <dbReference type="SAM" id="Coils"/>
    </source>
</evidence>
<gene>
    <name evidence="3" type="ORF">Ae201684_003167</name>
</gene>